<dbReference type="Pfam" id="PF00226">
    <property type="entry name" value="DnaJ"/>
    <property type="match status" value="1"/>
</dbReference>
<comment type="subcellular location">
    <subcellularLocation>
        <location evidence="2">Membrane</location>
        <topology evidence="2">Multi-pass membrane protein</topology>
    </subcellularLocation>
</comment>
<dbReference type="PROSITE" id="PS50076">
    <property type="entry name" value="DNAJ_2"/>
    <property type="match status" value="1"/>
</dbReference>
<keyword evidence="4 8" id="KW-0812">Transmembrane</keyword>
<evidence type="ECO:0000256" key="5">
    <source>
        <dbReference type="ARBA" id="ARBA00022989"/>
    </source>
</evidence>
<comment type="function">
    <text evidence="1">May function as a co-chaperone.</text>
</comment>
<evidence type="ECO:0000313" key="10">
    <source>
        <dbReference type="EMBL" id="KAK3787940.1"/>
    </source>
</evidence>
<dbReference type="CDD" id="cd06257">
    <property type="entry name" value="DnaJ"/>
    <property type="match status" value="1"/>
</dbReference>
<keyword evidence="6 8" id="KW-0472">Membrane</keyword>
<feature type="transmembrane region" description="Helical" evidence="8">
    <location>
        <begin position="116"/>
        <end position="140"/>
    </location>
</feature>
<feature type="transmembrane region" description="Helical" evidence="8">
    <location>
        <begin position="160"/>
        <end position="185"/>
    </location>
</feature>
<name>A0AAE1AHG2_9GAST</name>
<dbReference type="Gene3D" id="1.10.287.110">
    <property type="entry name" value="DnaJ domain"/>
    <property type="match status" value="1"/>
</dbReference>
<proteinExistence type="predicted"/>
<evidence type="ECO:0000256" key="2">
    <source>
        <dbReference type="ARBA" id="ARBA00004141"/>
    </source>
</evidence>
<evidence type="ECO:0000256" key="1">
    <source>
        <dbReference type="ARBA" id="ARBA00002080"/>
    </source>
</evidence>
<feature type="domain" description="J" evidence="9">
    <location>
        <begin position="305"/>
        <end position="374"/>
    </location>
</feature>
<dbReference type="SUPFAM" id="SSF46565">
    <property type="entry name" value="Chaperone J-domain"/>
    <property type="match status" value="1"/>
</dbReference>
<reference evidence="10" key="1">
    <citation type="journal article" date="2023" name="G3 (Bethesda)">
        <title>A reference genome for the long-term kleptoplast-retaining sea slug Elysia crispata morphotype clarki.</title>
        <authorList>
            <person name="Eastman K.E."/>
            <person name="Pendleton A.L."/>
            <person name="Shaikh M.A."/>
            <person name="Suttiyut T."/>
            <person name="Ogas R."/>
            <person name="Tomko P."/>
            <person name="Gavelis G."/>
            <person name="Widhalm J.R."/>
            <person name="Wisecaver J.H."/>
        </authorList>
    </citation>
    <scope>NUCLEOTIDE SEQUENCE</scope>
    <source>
        <strain evidence="10">ECLA1</strain>
    </source>
</reference>
<evidence type="ECO:0000256" key="6">
    <source>
        <dbReference type="ARBA" id="ARBA00023136"/>
    </source>
</evidence>
<dbReference type="AlphaFoldDB" id="A0AAE1AHG2"/>
<evidence type="ECO:0000256" key="8">
    <source>
        <dbReference type="SAM" id="Phobius"/>
    </source>
</evidence>
<feature type="transmembrane region" description="Helical" evidence="8">
    <location>
        <begin position="86"/>
        <end position="104"/>
    </location>
</feature>
<dbReference type="PANTHER" id="PTHR44733:SF1">
    <property type="entry name" value="DNAJ HOMOLOG SUBFAMILY C MEMBER 22"/>
    <property type="match status" value="1"/>
</dbReference>
<keyword evidence="11" id="KW-1185">Reference proteome</keyword>
<feature type="transmembrane region" description="Helical" evidence="8">
    <location>
        <begin position="6"/>
        <end position="23"/>
    </location>
</feature>
<gene>
    <name evidence="10" type="ORF">RRG08_008959</name>
</gene>
<evidence type="ECO:0000256" key="4">
    <source>
        <dbReference type="ARBA" id="ARBA00022692"/>
    </source>
</evidence>
<evidence type="ECO:0000259" key="9">
    <source>
        <dbReference type="PROSITE" id="PS50076"/>
    </source>
</evidence>
<feature type="transmembrane region" description="Helical" evidence="8">
    <location>
        <begin position="30"/>
        <end position="46"/>
    </location>
</feature>
<sequence>MASQAFTYLLWLFGGWTGIHHVYLGRCDQALAYFVTVGGGFGLGWMRDLFRIPDYVNWANGDKEFQRRHLHRMAANPKPGCSTFRTIGMAVFGIVVASVLCGLLPPMSKEYAKSVAWFDFVYHSTTALLAVAGSTIGVYLVANIGEFQCSILYPLGGSLLSIPCLVYSPVSCSTTAVSAALFTCYKGLRWRRLNPPLYSEDGKPLKPVRNQTKRRGHCVNFSMYFFCTTVWLCLIAYGVYYNGEITVNRGEKIPVREAIGNFFKSEAWQKTKDSLYQIYEIYRHRGFWQAYEDMKAALDLFGERAALKVIGLEKTSSQEEITKRCRQLSRDNHPDRQKTESEKEAAQKRFIEIQEACVKLSNIKTKRARKNRKRNV</sequence>
<keyword evidence="5 8" id="KW-1133">Transmembrane helix</keyword>
<dbReference type="PANTHER" id="PTHR44733">
    <property type="entry name" value="DNAJ HOMOLOG SUBFAMILY C MEMBER 22"/>
    <property type="match status" value="1"/>
</dbReference>
<dbReference type="InterPro" id="IPR001623">
    <property type="entry name" value="DnaJ_domain"/>
</dbReference>
<accession>A0AAE1AHG2</accession>
<evidence type="ECO:0000313" key="11">
    <source>
        <dbReference type="Proteomes" id="UP001283361"/>
    </source>
</evidence>
<dbReference type="SMART" id="SM00271">
    <property type="entry name" value="DnaJ"/>
    <property type="match status" value="1"/>
</dbReference>
<dbReference type="GO" id="GO:0016020">
    <property type="term" value="C:membrane"/>
    <property type="evidence" value="ECO:0007669"/>
    <property type="project" value="UniProtKB-SubCell"/>
</dbReference>
<evidence type="ECO:0000256" key="7">
    <source>
        <dbReference type="SAM" id="MobiDB-lite"/>
    </source>
</evidence>
<dbReference type="Pfam" id="PF05154">
    <property type="entry name" value="TM2"/>
    <property type="match status" value="1"/>
</dbReference>
<feature type="region of interest" description="Disordered" evidence="7">
    <location>
        <begin position="326"/>
        <end position="345"/>
    </location>
</feature>
<dbReference type="InterPro" id="IPR036869">
    <property type="entry name" value="J_dom_sf"/>
</dbReference>
<comment type="caution">
    <text evidence="10">The sequence shown here is derived from an EMBL/GenBank/DDBJ whole genome shotgun (WGS) entry which is preliminary data.</text>
</comment>
<evidence type="ECO:0000256" key="3">
    <source>
        <dbReference type="ARBA" id="ARBA00020945"/>
    </source>
</evidence>
<protein>
    <recommendedName>
        <fullName evidence="3">DnaJ homolog subfamily C member 22</fullName>
    </recommendedName>
</protein>
<dbReference type="Proteomes" id="UP001283361">
    <property type="component" value="Unassembled WGS sequence"/>
</dbReference>
<dbReference type="InterPro" id="IPR007829">
    <property type="entry name" value="TM2"/>
</dbReference>
<organism evidence="10 11">
    <name type="scientific">Elysia crispata</name>
    <name type="common">lettuce slug</name>
    <dbReference type="NCBI Taxonomy" id="231223"/>
    <lineage>
        <taxon>Eukaryota</taxon>
        <taxon>Metazoa</taxon>
        <taxon>Spiralia</taxon>
        <taxon>Lophotrochozoa</taxon>
        <taxon>Mollusca</taxon>
        <taxon>Gastropoda</taxon>
        <taxon>Heterobranchia</taxon>
        <taxon>Euthyneura</taxon>
        <taxon>Panpulmonata</taxon>
        <taxon>Sacoglossa</taxon>
        <taxon>Placobranchoidea</taxon>
        <taxon>Plakobranchidae</taxon>
        <taxon>Elysia</taxon>
    </lineage>
</organism>
<dbReference type="EMBL" id="JAWDGP010001820">
    <property type="protein sequence ID" value="KAK3787940.1"/>
    <property type="molecule type" value="Genomic_DNA"/>
</dbReference>
<feature type="transmembrane region" description="Helical" evidence="8">
    <location>
        <begin position="221"/>
        <end position="240"/>
    </location>
</feature>